<evidence type="ECO:0000259" key="9">
    <source>
        <dbReference type="PROSITE" id="PS50192"/>
    </source>
</evidence>
<dbReference type="STRING" id="83401.SAMN05421742_106183"/>
<keyword evidence="7" id="KW-0812">Transmembrane</keyword>
<keyword evidence="11" id="KW-1185">Reference proteome</keyword>
<evidence type="ECO:0000256" key="2">
    <source>
        <dbReference type="ARBA" id="ARBA00022519"/>
    </source>
</evidence>
<keyword evidence="7" id="KW-1133">Transmembrane helix</keyword>
<dbReference type="EMBL" id="FNCV01000006">
    <property type="protein sequence ID" value="SDH39575.1"/>
    <property type="molecule type" value="Genomic_DNA"/>
</dbReference>
<evidence type="ECO:0000259" key="8">
    <source>
        <dbReference type="PROSITE" id="PS50111"/>
    </source>
</evidence>
<evidence type="ECO:0000313" key="10">
    <source>
        <dbReference type="EMBL" id="SDH39575.1"/>
    </source>
</evidence>
<dbReference type="PRINTS" id="PR00260">
    <property type="entry name" value="CHEMTRNSDUCR"/>
</dbReference>
<organism evidence="10 11">
    <name type="scientific">Roseospirillum parvum</name>
    <dbReference type="NCBI Taxonomy" id="83401"/>
    <lineage>
        <taxon>Bacteria</taxon>
        <taxon>Pseudomonadati</taxon>
        <taxon>Pseudomonadota</taxon>
        <taxon>Alphaproteobacteria</taxon>
        <taxon>Rhodospirillales</taxon>
        <taxon>Rhodospirillaceae</taxon>
        <taxon>Roseospirillum</taxon>
    </lineage>
</organism>
<dbReference type="SUPFAM" id="SSF58104">
    <property type="entry name" value="Methyl-accepting chemotaxis protein (MCP) signaling domain"/>
    <property type="match status" value="1"/>
</dbReference>
<evidence type="ECO:0000313" key="11">
    <source>
        <dbReference type="Proteomes" id="UP000217076"/>
    </source>
</evidence>
<feature type="region of interest" description="Disordered" evidence="6">
    <location>
        <begin position="184"/>
        <end position="206"/>
    </location>
</feature>
<dbReference type="GO" id="GO:0006935">
    <property type="term" value="P:chemotaxis"/>
    <property type="evidence" value="ECO:0007669"/>
    <property type="project" value="InterPro"/>
</dbReference>
<keyword evidence="2" id="KW-1003">Cell membrane</keyword>
<dbReference type="InterPro" id="IPR004090">
    <property type="entry name" value="Chemotax_Me-accpt_rcpt"/>
</dbReference>
<dbReference type="AlphaFoldDB" id="A0A1G8C2F5"/>
<comment type="similarity">
    <text evidence="4">Belongs to the methyl-accepting chemotaxis (MCP) protein family.</text>
</comment>
<dbReference type="RefSeq" id="WP_143130980.1">
    <property type="nucleotide sequence ID" value="NZ_FNCV01000006.1"/>
</dbReference>
<sequence>MLSSSLSKARLALLGVMVLAVAGEAAGVLLGGPTGQSTALVGAGLSLVLAAYALFLLRRTERTIGDCRKVLEKGARGRFEERVLGITEGGDLGAFMHATNDLLDRTDAFVREAAASLEYVRDNKYFRRIISRGMQGSFLHSAGVINAASGAIEDRVKAFGGVADTFEANLRGVVEELGQSASSLSTTSQALAHSSTDASRRTERVRDASAQASEHAAMVAAAAEELHAAITEISGQMGRSNEIAQQATAQAEQTSAQVTKLTEAAQRIGEVVGLITDIANQTNLLALNATIEAARAGEAGKGFAVVAGEVKTLATQTAKATEEIGQHVAAIQAATEGSVQAIGEITRVVGELSAISGAVAAAVEEQNAATQEIARSVQSVSGAVDEVSENIAQVAEAVALTDASAREVSGASSELDSQSGELNDRMIDFMKELKTVV</sequence>
<feature type="transmembrane region" description="Helical" evidence="7">
    <location>
        <begin position="37"/>
        <end position="57"/>
    </location>
</feature>
<name>A0A1G8C2F5_9PROT</name>
<keyword evidence="7" id="KW-0472">Membrane</keyword>
<dbReference type="PROSITE" id="PS50111">
    <property type="entry name" value="CHEMOTAXIS_TRANSDUC_2"/>
    <property type="match status" value="1"/>
</dbReference>
<evidence type="ECO:0000256" key="5">
    <source>
        <dbReference type="PROSITE-ProRule" id="PRU00284"/>
    </source>
</evidence>
<dbReference type="Gene3D" id="1.10.287.950">
    <property type="entry name" value="Methyl-accepting chemotaxis protein"/>
    <property type="match status" value="1"/>
</dbReference>
<evidence type="ECO:0000256" key="3">
    <source>
        <dbReference type="ARBA" id="ARBA00023224"/>
    </source>
</evidence>
<keyword evidence="2" id="KW-0997">Cell inner membrane</keyword>
<dbReference type="GO" id="GO:0005886">
    <property type="term" value="C:plasma membrane"/>
    <property type="evidence" value="ECO:0007669"/>
    <property type="project" value="UniProtKB-SubCell"/>
</dbReference>
<feature type="compositionally biased region" description="Low complexity" evidence="6">
    <location>
        <begin position="184"/>
        <end position="196"/>
    </location>
</feature>
<dbReference type="PANTHER" id="PTHR32089">
    <property type="entry name" value="METHYL-ACCEPTING CHEMOTAXIS PROTEIN MCPB"/>
    <property type="match status" value="1"/>
</dbReference>
<feature type="domain" description="Methyl-accepting transducer" evidence="8">
    <location>
        <begin position="173"/>
        <end position="406"/>
    </location>
</feature>
<dbReference type="Pfam" id="PF00015">
    <property type="entry name" value="MCPsignal"/>
    <property type="match status" value="1"/>
</dbReference>
<dbReference type="PROSITE" id="PS50192">
    <property type="entry name" value="T_SNARE"/>
    <property type="match status" value="1"/>
</dbReference>
<evidence type="ECO:0000256" key="4">
    <source>
        <dbReference type="ARBA" id="ARBA00029447"/>
    </source>
</evidence>
<dbReference type="InterPro" id="IPR000727">
    <property type="entry name" value="T_SNARE_dom"/>
</dbReference>
<feature type="domain" description="T-SNARE coiled-coil homology" evidence="9">
    <location>
        <begin position="332"/>
        <end position="394"/>
    </location>
</feature>
<keyword evidence="3 5" id="KW-0807">Transducer</keyword>
<gene>
    <name evidence="10" type="ORF">SAMN05421742_106183</name>
</gene>
<dbReference type="SMART" id="SM00283">
    <property type="entry name" value="MA"/>
    <property type="match status" value="1"/>
</dbReference>
<accession>A0A1G8C2F5</accession>
<evidence type="ECO:0000256" key="6">
    <source>
        <dbReference type="SAM" id="MobiDB-lite"/>
    </source>
</evidence>
<protein>
    <submittedName>
        <fullName evidence="10">Methyl-accepting chemotaxis protein (MCP) signalling domain-containing protein</fullName>
    </submittedName>
</protein>
<dbReference type="Proteomes" id="UP000217076">
    <property type="component" value="Unassembled WGS sequence"/>
</dbReference>
<dbReference type="GO" id="GO:0004888">
    <property type="term" value="F:transmembrane signaling receptor activity"/>
    <property type="evidence" value="ECO:0007669"/>
    <property type="project" value="InterPro"/>
</dbReference>
<dbReference type="OrthoDB" id="5179380at2"/>
<dbReference type="PANTHER" id="PTHR32089:SF112">
    <property type="entry name" value="LYSOZYME-LIKE PROTEIN-RELATED"/>
    <property type="match status" value="1"/>
</dbReference>
<evidence type="ECO:0000256" key="7">
    <source>
        <dbReference type="SAM" id="Phobius"/>
    </source>
</evidence>
<reference evidence="11" key="1">
    <citation type="submission" date="2016-10" db="EMBL/GenBank/DDBJ databases">
        <authorList>
            <person name="Varghese N."/>
            <person name="Submissions S."/>
        </authorList>
    </citation>
    <scope>NUCLEOTIDE SEQUENCE [LARGE SCALE GENOMIC DNA]</scope>
    <source>
        <strain evidence="11">930I</strain>
    </source>
</reference>
<dbReference type="GO" id="GO:0007165">
    <property type="term" value="P:signal transduction"/>
    <property type="evidence" value="ECO:0007669"/>
    <property type="project" value="UniProtKB-KW"/>
</dbReference>
<evidence type="ECO:0000256" key="1">
    <source>
        <dbReference type="ARBA" id="ARBA00004429"/>
    </source>
</evidence>
<dbReference type="InterPro" id="IPR004089">
    <property type="entry name" value="MCPsignal_dom"/>
</dbReference>
<comment type="subcellular location">
    <subcellularLocation>
        <location evidence="1">Cell inner membrane</location>
        <topology evidence="1">Multi-pass membrane protein</topology>
    </subcellularLocation>
</comment>
<proteinExistence type="inferred from homology"/>